<dbReference type="EMBL" id="CAJNOL010001268">
    <property type="protein sequence ID" value="CAF1325886.1"/>
    <property type="molecule type" value="Genomic_DNA"/>
</dbReference>
<evidence type="ECO:0000313" key="1">
    <source>
        <dbReference type="EMBL" id="CAF0925261.1"/>
    </source>
</evidence>
<evidence type="ECO:0000313" key="4">
    <source>
        <dbReference type="Proteomes" id="UP000663870"/>
    </source>
</evidence>
<dbReference type="EMBL" id="CAJNOH010000172">
    <property type="protein sequence ID" value="CAF0925261.1"/>
    <property type="molecule type" value="Genomic_DNA"/>
</dbReference>
<dbReference type="InterPro" id="IPR053228">
    <property type="entry name" value="Stereospecific_Lipase"/>
</dbReference>
<dbReference type="AlphaFoldDB" id="A0A814BCZ2"/>
<dbReference type="Gene3D" id="3.40.50.1820">
    <property type="entry name" value="alpha/beta hydrolase"/>
    <property type="match status" value="1"/>
</dbReference>
<keyword evidence="4" id="KW-1185">Reference proteome</keyword>
<dbReference type="Proteomes" id="UP000663870">
    <property type="component" value="Unassembled WGS sequence"/>
</dbReference>
<gene>
    <name evidence="2" type="ORF">JXQ802_LOCUS30798</name>
    <name evidence="1" type="ORF">PYM288_LOCUS10753</name>
</gene>
<sequence length="290" mass="32980">MDDLFVDCRAIQDHIPSFLLASTGQCRLVIIEIDVGDSKNGIEKIIKFICEIKSDKPLENLIQSLDNYLYYHRSNNILLNNCRTFVEYLIDKKDIRRKTRINIIGHSLGGTLPRFSLRFWPDIRSMVNHLIAFGPTNCETIMADAACSVVPCPIAAIQQRINSSFLDALNSYKETFPPIKYTNILSKFDELVQPLNSSEINAQCVKNISIQDICRLRIFAEHLAAGIYDYCGYILTMNALNSQSFKNISSDKCCSKILMPGINLTKTEFISKVIYSAEEHARHLLYILVK</sequence>
<evidence type="ECO:0000313" key="3">
    <source>
        <dbReference type="Proteomes" id="UP000663854"/>
    </source>
</evidence>
<reference evidence="1" key="1">
    <citation type="submission" date="2021-02" db="EMBL/GenBank/DDBJ databases">
        <authorList>
            <person name="Nowell W R."/>
        </authorList>
    </citation>
    <scope>NUCLEOTIDE SEQUENCE</scope>
</reference>
<organism evidence="1 3">
    <name type="scientific">Rotaria sordida</name>
    <dbReference type="NCBI Taxonomy" id="392033"/>
    <lineage>
        <taxon>Eukaryota</taxon>
        <taxon>Metazoa</taxon>
        <taxon>Spiralia</taxon>
        <taxon>Gnathifera</taxon>
        <taxon>Rotifera</taxon>
        <taxon>Eurotatoria</taxon>
        <taxon>Bdelloidea</taxon>
        <taxon>Philodinida</taxon>
        <taxon>Philodinidae</taxon>
        <taxon>Rotaria</taxon>
    </lineage>
</organism>
<accession>A0A814BCZ2</accession>
<dbReference type="SUPFAM" id="SSF53474">
    <property type="entry name" value="alpha/beta-Hydrolases"/>
    <property type="match status" value="1"/>
</dbReference>
<comment type="caution">
    <text evidence="1">The sequence shown here is derived from an EMBL/GenBank/DDBJ whole genome shotgun (WGS) entry which is preliminary data.</text>
</comment>
<name>A0A814BCZ2_9BILA</name>
<dbReference type="Proteomes" id="UP000663854">
    <property type="component" value="Unassembled WGS sequence"/>
</dbReference>
<dbReference type="InterPro" id="IPR029058">
    <property type="entry name" value="AB_hydrolase_fold"/>
</dbReference>
<protein>
    <submittedName>
        <fullName evidence="1">Uncharacterized protein</fullName>
    </submittedName>
</protein>
<evidence type="ECO:0000313" key="2">
    <source>
        <dbReference type="EMBL" id="CAF1325886.1"/>
    </source>
</evidence>
<dbReference type="PANTHER" id="PTHR37574:SF1">
    <property type="entry name" value="LIPASE B"/>
    <property type="match status" value="1"/>
</dbReference>
<proteinExistence type="predicted"/>
<dbReference type="PANTHER" id="PTHR37574">
    <property type="entry name" value="LIPASE B"/>
    <property type="match status" value="1"/>
</dbReference>